<organism evidence="3 4">
    <name type="scientific">Lupinus albus</name>
    <name type="common">White lupine</name>
    <name type="synonym">Lupinus termis</name>
    <dbReference type="NCBI Taxonomy" id="3870"/>
    <lineage>
        <taxon>Eukaryota</taxon>
        <taxon>Viridiplantae</taxon>
        <taxon>Streptophyta</taxon>
        <taxon>Embryophyta</taxon>
        <taxon>Tracheophyta</taxon>
        <taxon>Spermatophyta</taxon>
        <taxon>Magnoliopsida</taxon>
        <taxon>eudicotyledons</taxon>
        <taxon>Gunneridae</taxon>
        <taxon>Pentapetalae</taxon>
        <taxon>rosids</taxon>
        <taxon>fabids</taxon>
        <taxon>Fabales</taxon>
        <taxon>Fabaceae</taxon>
        <taxon>Papilionoideae</taxon>
        <taxon>50 kb inversion clade</taxon>
        <taxon>genistoids sensu lato</taxon>
        <taxon>core genistoids</taxon>
        <taxon>Genisteae</taxon>
        <taxon>Lupinus</taxon>
    </lineage>
</organism>
<keyword evidence="3" id="KW-0378">Hydrolase</keyword>
<reference evidence="4" key="1">
    <citation type="journal article" date="2020" name="Nat. Commun.">
        <title>Genome sequence of the cluster root forming white lupin.</title>
        <authorList>
            <person name="Hufnagel B."/>
            <person name="Marques A."/>
            <person name="Soriano A."/>
            <person name="Marques L."/>
            <person name="Divol F."/>
            <person name="Doumas P."/>
            <person name="Sallet E."/>
            <person name="Mancinotti D."/>
            <person name="Carrere S."/>
            <person name="Marande W."/>
            <person name="Arribat S."/>
            <person name="Keller J."/>
            <person name="Huneau C."/>
            <person name="Blein T."/>
            <person name="Aime D."/>
            <person name="Laguerre M."/>
            <person name="Taylor J."/>
            <person name="Schubert V."/>
            <person name="Nelson M."/>
            <person name="Geu-Flores F."/>
            <person name="Crespi M."/>
            <person name="Gallardo-Guerrero K."/>
            <person name="Delaux P.-M."/>
            <person name="Salse J."/>
            <person name="Berges H."/>
            <person name="Guyot R."/>
            <person name="Gouzy J."/>
            <person name="Peret B."/>
        </authorList>
    </citation>
    <scope>NUCLEOTIDE SEQUENCE [LARGE SCALE GENOMIC DNA]</scope>
    <source>
        <strain evidence="4">cv. Amiga</strain>
    </source>
</reference>
<dbReference type="OrthoDB" id="1690607at2759"/>
<dbReference type="Proteomes" id="UP000447434">
    <property type="component" value="Chromosome 1"/>
</dbReference>
<proteinExistence type="inferred from homology"/>
<keyword evidence="3" id="KW-0119">Carbohydrate metabolism</keyword>
<name>A0A6A4R7C7_LUPAL</name>
<keyword evidence="3" id="KW-0858">Xylan degradation</keyword>
<comment type="similarity">
    <text evidence="1">Belongs to the peptidase A1 family.</text>
</comment>
<evidence type="ECO:0000313" key="4">
    <source>
        <dbReference type="Proteomes" id="UP000447434"/>
    </source>
</evidence>
<accession>A0A6A4R7C7</accession>
<keyword evidence="3" id="KW-0624">Polysaccharide degradation</keyword>
<sequence>MIFGCGHNNKGTFSDKMMNMVGLGSGSMSLISQIGPSFGGCWRKEIFPLLSRGKRGSGWDGLRLVLIQP</sequence>
<dbReference type="EMBL" id="WOCE01000001">
    <property type="protein sequence ID" value="KAE9621362.1"/>
    <property type="molecule type" value="Genomic_DNA"/>
</dbReference>
<dbReference type="GO" id="GO:0016798">
    <property type="term" value="F:hydrolase activity, acting on glycosyl bonds"/>
    <property type="evidence" value="ECO:0007669"/>
    <property type="project" value="UniProtKB-KW"/>
</dbReference>
<evidence type="ECO:0000259" key="2">
    <source>
        <dbReference type="Pfam" id="PF14543"/>
    </source>
</evidence>
<gene>
    <name evidence="3" type="ORF">Lalb_Chr01g0012881</name>
</gene>
<dbReference type="Pfam" id="PF14543">
    <property type="entry name" value="TAXi_N"/>
    <property type="match status" value="1"/>
</dbReference>
<dbReference type="Gene3D" id="2.40.70.10">
    <property type="entry name" value="Acid Proteases"/>
    <property type="match status" value="1"/>
</dbReference>
<keyword evidence="3" id="KW-0326">Glycosidase</keyword>
<protein>
    <submittedName>
        <fullName evidence="3">Putative aspartic peptidase A1 family, xylanase inhibitor</fullName>
    </submittedName>
</protein>
<dbReference type="AlphaFoldDB" id="A0A6A4R7C7"/>
<evidence type="ECO:0000256" key="1">
    <source>
        <dbReference type="ARBA" id="ARBA00007447"/>
    </source>
</evidence>
<feature type="domain" description="Xylanase inhibitor N-terminal" evidence="2">
    <location>
        <begin position="1"/>
        <end position="37"/>
    </location>
</feature>
<dbReference type="InterPro" id="IPR021109">
    <property type="entry name" value="Peptidase_aspartic_dom_sf"/>
</dbReference>
<comment type="caution">
    <text evidence="3">The sequence shown here is derived from an EMBL/GenBank/DDBJ whole genome shotgun (WGS) entry which is preliminary data.</text>
</comment>
<dbReference type="GO" id="GO:0045493">
    <property type="term" value="P:xylan catabolic process"/>
    <property type="evidence" value="ECO:0007669"/>
    <property type="project" value="UniProtKB-KW"/>
</dbReference>
<keyword evidence="4" id="KW-1185">Reference proteome</keyword>
<dbReference type="InterPro" id="IPR032861">
    <property type="entry name" value="TAXi_N"/>
</dbReference>
<evidence type="ECO:0000313" key="3">
    <source>
        <dbReference type="EMBL" id="KAE9621362.1"/>
    </source>
</evidence>